<dbReference type="EMBL" id="AP024525">
    <property type="protein sequence ID" value="BCT75963.1"/>
    <property type="molecule type" value="Genomic_DNA"/>
</dbReference>
<evidence type="ECO:0000313" key="12">
    <source>
        <dbReference type="Proteomes" id="UP001319861"/>
    </source>
</evidence>
<protein>
    <recommendedName>
        <fullName evidence="3">Glutamine synthetase</fullName>
        <ecNumber evidence="2">6.3.1.2</ecNumber>
    </recommendedName>
    <alternativeName>
        <fullName evidence="4">Glutamate--ammonia ligase</fullName>
    </alternativeName>
    <alternativeName>
        <fullName evidence="5">Glutamine synthetase I beta</fullName>
    </alternativeName>
</protein>
<dbReference type="Proteomes" id="UP001319861">
    <property type="component" value="Chromosome"/>
</dbReference>
<evidence type="ECO:0000256" key="8">
    <source>
        <dbReference type="RuleBase" id="RU000384"/>
    </source>
</evidence>
<dbReference type="InterPro" id="IPR008147">
    <property type="entry name" value="Gln_synt_N"/>
</dbReference>
<dbReference type="InterPro" id="IPR036651">
    <property type="entry name" value="Gln_synt_N_sf"/>
</dbReference>
<dbReference type="PROSITE" id="PS00180">
    <property type="entry name" value="GLNA_1"/>
    <property type="match status" value="1"/>
</dbReference>
<dbReference type="Gene3D" id="3.30.590.10">
    <property type="entry name" value="Glutamine synthetase/guanido kinase, catalytic domain"/>
    <property type="match status" value="1"/>
</dbReference>
<evidence type="ECO:0000256" key="5">
    <source>
        <dbReference type="ARBA" id="ARBA00033230"/>
    </source>
</evidence>
<feature type="compositionally biased region" description="Basic residues" evidence="9">
    <location>
        <begin position="205"/>
        <end position="219"/>
    </location>
</feature>
<dbReference type="InterPro" id="IPR014746">
    <property type="entry name" value="Gln_synth/guanido_kin_cat_dom"/>
</dbReference>
<dbReference type="PANTHER" id="PTHR43407:SF1">
    <property type="entry name" value="LENGSIN"/>
    <property type="match status" value="1"/>
</dbReference>
<feature type="domain" description="GS beta-grasp" evidence="10">
    <location>
        <begin position="15"/>
        <end position="100"/>
    </location>
</feature>
<sequence>MFKSADEVLKYIKDEDVKFVDIRFTDLPGVQQHFNIPAKTVDEDFFDNGQLFDGSSIRGFQGIAESDMQLIPDVTTAFVDPFRVEKTLALNFSIVNPRTGEPYHRDPRGVAERAEAYLASTGIADTAFFAPEAEFFVFDNVQFESSPQGSSRPSASPRGPRVPSTRSTRSRHRGTPARGRGGNLGTRPVQGRLLPGGAGGPPGRPARRHVPRARRRGPRGRALAP</sequence>
<evidence type="ECO:0000256" key="6">
    <source>
        <dbReference type="ARBA" id="ARBA00049436"/>
    </source>
</evidence>
<dbReference type="InterPro" id="IPR027302">
    <property type="entry name" value="Gln_synth_N_conserv_site"/>
</dbReference>
<dbReference type="InterPro" id="IPR008146">
    <property type="entry name" value="Gln_synth_cat_dom"/>
</dbReference>
<dbReference type="PROSITE" id="PS51986">
    <property type="entry name" value="GS_BETA_GRASP"/>
    <property type="match status" value="1"/>
</dbReference>
<evidence type="ECO:0000313" key="11">
    <source>
        <dbReference type="EMBL" id="BCT75963.1"/>
    </source>
</evidence>
<comment type="catalytic activity">
    <reaction evidence="6">
        <text>L-glutamate + NH4(+) + ATP = L-glutamine + ADP + phosphate + H(+)</text>
        <dbReference type="Rhea" id="RHEA:16169"/>
        <dbReference type="ChEBI" id="CHEBI:15378"/>
        <dbReference type="ChEBI" id="CHEBI:28938"/>
        <dbReference type="ChEBI" id="CHEBI:29985"/>
        <dbReference type="ChEBI" id="CHEBI:30616"/>
        <dbReference type="ChEBI" id="CHEBI:43474"/>
        <dbReference type="ChEBI" id="CHEBI:58359"/>
        <dbReference type="ChEBI" id="CHEBI:456216"/>
        <dbReference type="EC" id="6.3.1.2"/>
    </reaction>
</comment>
<dbReference type="Pfam" id="PF03951">
    <property type="entry name" value="Gln-synt_N"/>
    <property type="match status" value="1"/>
</dbReference>
<proteinExistence type="inferred from homology"/>
<dbReference type="PANTHER" id="PTHR43407">
    <property type="entry name" value="GLUTAMINE SYNTHETASE"/>
    <property type="match status" value="1"/>
</dbReference>
<dbReference type="Pfam" id="PF00120">
    <property type="entry name" value="Gln-synt_C"/>
    <property type="match status" value="1"/>
</dbReference>
<dbReference type="Gene3D" id="3.10.20.70">
    <property type="entry name" value="Glutamine synthetase, N-terminal domain"/>
    <property type="match status" value="1"/>
</dbReference>
<evidence type="ECO:0000256" key="1">
    <source>
        <dbReference type="ARBA" id="ARBA00009897"/>
    </source>
</evidence>
<feature type="compositionally biased region" description="Low complexity" evidence="9">
    <location>
        <begin position="145"/>
        <end position="167"/>
    </location>
</feature>
<feature type="region of interest" description="Disordered" evidence="9">
    <location>
        <begin position="144"/>
        <end position="225"/>
    </location>
</feature>
<evidence type="ECO:0000256" key="4">
    <source>
        <dbReference type="ARBA" id="ARBA00030668"/>
    </source>
</evidence>
<name>A0ABN6FGW7_SINCY</name>
<comment type="similarity">
    <text evidence="1 7 8">Belongs to the glutamine synthetase family.</text>
</comment>
<evidence type="ECO:0000256" key="3">
    <source>
        <dbReference type="ARBA" id="ARBA00021364"/>
    </source>
</evidence>
<dbReference type="SUPFAM" id="SSF55931">
    <property type="entry name" value="Glutamine synthetase/guanido kinase"/>
    <property type="match status" value="1"/>
</dbReference>
<organism evidence="11 12">
    <name type="scientific">Sinomonas cyclohexanicum</name>
    <name type="common">Corynebacterium cyclohexanicum</name>
    <dbReference type="NCBI Taxonomy" id="322009"/>
    <lineage>
        <taxon>Bacteria</taxon>
        <taxon>Bacillati</taxon>
        <taxon>Actinomycetota</taxon>
        <taxon>Actinomycetes</taxon>
        <taxon>Micrococcales</taxon>
        <taxon>Micrococcaceae</taxon>
        <taxon>Sinomonas</taxon>
    </lineage>
</organism>
<dbReference type="SUPFAM" id="SSF54368">
    <property type="entry name" value="Glutamine synthetase, N-terminal domain"/>
    <property type="match status" value="1"/>
</dbReference>
<keyword evidence="12" id="KW-1185">Reference proteome</keyword>
<reference evidence="11 12" key="1">
    <citation type="journal article" date="2021" name="J. Biosci. Bioeng.">
        <title>Identification and characterization of a chc gene cluster responsible for the aromatization pathway of cyclohexanecarboxylate degradation in Sinomonas cyclohexanicum ATCC 51369.</title>
        <authorList>
            <person name="Yamamoto T."/>
            <person name="Hasegawa Y."/>
            <person name="Lau P.C.K."/>
            <person name="Iwaki H."/>
        </authorList>
    </citation>
    <scope>NUCLEOTIDE SEQUENCE [LARGE SCALE GENOMIC DNA]</scope>
    <source>
        <strain evidence="11 12">ATCC 51369</strain>
    </source>
</reference>
<evidence type="ECO:0000256" key="7">
    <source>
        <dbReference type="PROSITE-ProRule" id="PRU01330"/>
    </source>
</evidence>
<evidence type="ECO:0000256" key="2">
    <source>
        <dbReference type="ARBA" id="ARBA00012937"/>
    </source>
</evidence>
<evidence type="ECO:0000259" key="10">
    <source>
        <dbReference type="PROSITE" id="PS51986"/>
    </source>
</evidence>
<evidence type="ECO:0000256" key="9">
    <source>
        <dbReference type="SAM" id="MobiDB-lite"/>
    </source>
</evidence>
<dbReference type="EC" id="6.3.1.2" evidence="2"/>
<gene>
    <name evidence="11" type="ORF">SCMU_18050</name>
</gene>
<accession>A0ABN6FGW7</accession>